<dbReference type="Proteomes" id="UP000427906">
    <property type="component" value="Chromosome"/>
</dbReference>
<evidence type="ECO:0000259" key="6">
    <source>
        <dbReference type="Pfam" id="PF04542"/>
    </source>
</evidence>
<dbReference type="PANTHER" id="PTHR43133:SF8">
    <property type="entry name" value="RNA POLYMERASE SIGMA FACTOR HI_1459-RELATED"/>
    <property type="match status" value="1"/>
</dbReference>
<evidence type="ECO:0000256" key="4">
    <source>
        <dbReference type="ARBA" id="ARBA00023125"/>
    </source>
</evidence>
<dbReference type="InterPro" id="IPR014284">
    <property type="entry name" value="RNA_pol_sigma-70_dom"/>
</dbReference>
<keyword evidence="4" id="KW-0238">DNA-binding</keyword>
<dbReference type="GO" id="GO:0003677">
    <property type="term" value="F:DNA binding"/>
    <property type="evidence" value="ECO:0007669"/>
    <property type="project" value="UniProtKB-KW"/>
</dbReference>
<evidence type="ECO:0000313" key="9">
    <source>
        <dbReference type="Proteomes" id="UP000427906"/>
    </source>
</evidence>
<dbReference type="InterPro" id="IPR013325">
    <property type="entry name" value="RNA_pol_sigma_r2"/>
</dbReference>
<dbReference type="InterPro" id="IPR039425">
    <property type="entry name" value="RNA_pol_sigma-70-like"/>
</dbReference>
<dbReference type="Gene3D" id="1.10.1740.10">
    <property type="match status" value="1"/>
</dbReference>
<evidence type="ECO:0000259" key="7">
    <source>
        <dbReference type="Pfam" id="PF08281"/>
    </source>
</evidence>
<dbReference type="Pfam" id="PF08281">
    <property type="entry name" value="Sigma70_r4_2"/>
    <property type="match status" value="1"/>
</dbReference>
<dbReference type="CDD" id="cd06171">
    <property type="entry name" value="Sigma70_r4"/>
    <property type="match status" value="1"/>
</dbReference>
<dbReference type="InterPro" id="IPR013249">
    <property type="entry name" value="RNA_pol_sigma70_r4_t2"/>
</dbReference>
<dbReference type="InterPro" id="IPR013324">
    <property type="entry name" value="RNA_pol_sigma_r3/r4-like"/>
</dbReference>
<dbReference type="RefSeq" id="WP_155317455.1">
    <property type="nucleotide sequence ID" value="NZ_AP021874.1"/>
</dbReference>
<feature type="domain" description="RNA polymerase sigma factor 70 region 4 type 2" evidence="7">
    <location>
        <begin position="127"/>
        <end position="176"/>
    </location>
</feature>
<dbReference type="NCBIfam" id="TIGR02937">
    <property type="entry name" value="sigma70-ECF"/>
    <property type="match status" value="1"/>
</dbReference>
<evidence type="ECO:0000256" key="1">
    <source>
        <dbReference type="ARBA" id="ARBA00010641"/>
    </source>
</evidence>
<dbReference type="InterPro" id="IPR007627">
    <property type="entry name" value="RNA_pol_sigma70_r2"/>
</dbReference>
<feature type="domain" description="RNA polymerase sigma-70 region 2" evidence="6">
    <location>
        <begin position="13"/>
        <end position="79"/>
    </location>
</feature>
<comment type="similarity">
    <text evidence="1">Belongs to the sigma-70 factor family. ECF subfamily.</text>
</comment>
<dbReference type="OrthoDB" id="9782108at2"/>
<reference evidence="8 9" key="1">
    <citation type="submission" date="2019-11" db="EMBL/GenBank/DDBJ databases">
        <title>Comparative genomics of hydrocarbon-degrading Desulfosarcina strains.</title>
        <authorList>
            <person name="Watanabe M."/>
            <person name="Kojima H."/>
            <person name="Fukui M."/>
        </authorList>
    </citation>
    <scope>NUCLEOTIDE SEQUENCE [LARGE SCALE GENOMIC DNA]</scope>
    <source>
        <strain evidence="8 9">PL12</strain>
    </source>
</reference>
<evidence type="ECO:0000256" key="2">
    <source>
        <dbReference type="ARBA" id="ARBA00023015"/>
    </source>
</evidence>
<dbReference type="Pfam" id="PF04542">
    <property type="entry name" value="Sigma70_r2"/>
    <property type="match status" value="1"/>
</dbReference>
<keyword evidence="9" id="KW-1185">Reference proteome</keyword>
<evidence type="ECO:0000256" key="3">
    <source>
        <dbReference type="ARBA" id="ARBA00023082"/>
    </source>
</evidence>
<dbReference type="SUPFAM" id="SSF88659">
    <property type="entry name" value="Sigma3 and sigma4 domains of RNA polymerase sigma factors"/>
    <property type="match status" value="1"/>
</dbReference>
<dbReference type="NCBIfam" id="TIGR02943">
    <property type="entry name" value="Sig70_famx1"/>
    <property type="match status" value="1"/>
</dbReference>
<dbReference type="InterPro" id="IPR014289">
    <property type="entry name" value="RNA_pol_sigma-24-rel"/>
</dbReference>
<dbReference type="GO" id="GO:0016987">
    <property type="term" value="F:sigma factor activity"/>
    <property type="evidence" value="ECO:0007669"/>
    <property type="project" value="UniProtKB-KW"/>
</dbReference>
<sequence>MQGSPKTNADLWVDAYGDSLFRFALARVKDKAVAEDLVQETFLAAVKAKDRFKGRSSEKTWLFGILKHKLIDHYRKNKSTIMAPNRSDDPDEVERLFNANGGWQTRPAHWRTHPGKAQQTKEFLDHFYRCLSDLPQRSADAFVFREIDGLTTEEICGQLGITANNCWVLLHRARMLLRKCLERVGFSRHQEGTVK</sequence>
<dbReference type="KEGG" id="dalk:DSCA_33410"/>
<dbReference type="Gene3D" id="1.10.10.10">
    <property type="entry name" value="Winged helix-like DNA-binding domain superfamily/Winged helix DNA-binding domain"/>
    <property type="match status" value="1"/>
</dbReference>
<gene>
    <name evidence="8" type="ORF">DSCA_33410</name>
</gene>
<evidence type="ECO:0000313" key="8">
    <source>
        <dbReference type="EMBL" id="BBO69411.1"/>
    </source>
</evidence>
<evidence type="ECO:0000256" key="5">
    <source>
        <dbReference type="ARBA" id="ARBA00023163"/>
    </source>
</evidence>
<keyword evidence="2" id="KW-0805">Transcription regulation</keyword>
<proteinExistence type="inferred from homology"/>
<organism evidence="8 9">
    <name type="scientific">Desulfosarcina alkanivorans</name>
    <dbReference type="NCBI Taxonomy" id="571177"/>
    <lineage>
        <taxon>Bacteria</taxon>
        <taxon>Pseudomonadati</taxon>
        <taxon>Thermodesulfobacteriota</taxon>
        <taxon>Desulfobacteria</taxon>
        <taxon>Desulfobacterales</taxon>
        <taxon>Desulfosarcinaceae</taxon>
        <taxon>Desulfosarcina</taxon>
    </lineage>
</organism>
<dbReference type="PANTHER" id="PTHR43133">
    <property type="entry name" value="RNA POLYMERASE ECF-TYPE SIGMA FACTO"/>
    <property type="match status" value="1"/>
</dbReference>
<keyword evidence="3" id="KW-0731">Sigma factor</keyword>
<name>A0A5K7YR07_9BACT</name>
<dbReference type="EMBL" id="AP021874">
    <property type="protein sequence ID" value="BBO69411.1"/>
    <property type="molecule type" value="Genomic_DNA"/>
</dbReference>
<dbReference type="InterPro" id="IPR036388">
    <property type="entry name" value="WH-like_DNA-bd_sf"/>
</dbReference>
<keyword evidence="5" id="KW-0804">Transcription</keyword>
<dbReference type="SUPFAM" id="SSF88946">
    <property type="entry name" value="Sigma2 domain of RNA polymerase sigma factors"/>
    <property type="match status" value="1"/>
</dbReference>
<protein>
    <submittedName>
        <fullName evidence="8">RNA polymerase sigma factor</fullName>
    </submittedName>
</protein>
<dbReference type="GO" id="GO:0006352">
    <property type="term" value="P:DNA-templated transcription initiation"/>
    <property type="evidence" value="ECO:0007669"/>
    <property type="project" value="InterPro"/>
</dbReference>
<accession>A0A5K7YR07</accession>
<dbReference type="AlphaFoldDB" id="A0A5K7YR07"/>